<keyword evidence="4" id="KW-0456">Lyase</keyword>
<sequence length="522" mass="57921">MKSTNLIKHKITKISLILSLLIVGSVSGQTQSKVFDAYKKDKTTLPDFSYVGYHNGEQDIPSINTYKIFNVVDYGAIPNDDVSDKIAIQKTIDAANKNGSGVVFFPKGRFLVNEDNDATNSIISKSSKIIFRGSGSGKDGTELYMKNPLPPADPAKMWTVPPIFIFGSGGNDKKIGEVTTSAVVGSRLISVNTTANLKAGDWIILKLLDNSKELAAAELKSYKVEPEWTYLYNKGIDVKVYHQIQKVENNALTLVTPITYNIDPKYKWEVLKFANSEEVGIEDLAFVGNWQDKFVHHRSWKDDSGFTMLRISRSTNSWLKNCRFTDCSVAAIVTQSANVSVISCVIDGNAGHEAICSNGATNVLIANCTDLASQWHSFGSSHGAMNTVIWKSTYPATTSFESHASQPRNTLLDNVEGGLMNGRGGGALENMPNHMQGLVMWNYKQTNAAEKDFEFWPDSRRFKWWKIPNPVIVGFTSAGTTFIQEQLGQGESLDKTVEPKSLYEAQLKLRLKKLPKWFLDLK</sequence>
<reference evidence="4 5" key="1">
    <citation type="submission" date="2018-10" db="EMBL/GenBank/DDBJ databases">
        <title>Genomic Encyclopedia of Archaeal and Bacterial Type Strains, Phase II (KMG-II): from individual species to whole genera.</title>
        <authorList>
            <person name="Goeker M."/>
        </authorList>
    </citation>
    <scope>NUCLEOTIDE SEQUENCE [LARGE SCALE GENOMIC DNA]</scope>
    <source>
        <strain evidence="4 5">DSM 19727</strain>
    </source>
</reference>
<dbReference type="OrthoDB" id="188639at2"/>
<dbReference type="InterPro" id="IPR011050">
    <property type="entry name" value="Pectin_lyase_fold/virulence"/>
</dbReference>
<feature type="chain" id="PRO_5018007304" evidence="1">
    <location>
        <begin position="29"/>
        <end position="522"/>
    </location>
</feature>
<evidence type="ECO:0000256" key="1">
    <source>
        <dbReference type="SAM" id="SignalP"/>
    </source>
</evidence>
<evidence type="ECO:0000313" key="5">
    <source>
        <dbReference type="Proteomes" id="UP000280368"/>
    </source>
</evidence>
<name>A0A3L9ZF95_9FLAO</name>
<dbReference type="RefSeq" id="WP_121926565.1">
    <property type="nucleotide sequence ID" value="NZ_CBCSGA010000018.1"/>
</dbReference>
<dbReference type="Gene3D" id="2.160.20.10">
    <property type="entry name" value="Single-stranded right-handed beta-helix, Pectin lyase-like"/>
    <property type="match status" value="2"/>
</dbReference>
<feature type="signal peptide" evidence="1">
    <location>
        <begin position="1"/>
        <end position="28"/>
    </location>
</feature>
<comment type="caution">
    <text evidence="4">The sequence shown here is derived from an EMBL/GenBank/DDBJ whole genome shotgun (WGS) entry which is preliminary data.</text>
</comment>
<feature type="domain" description="Rhamnogalacturonase A/B/Epimerase-like pectate lyase" evidence="2">
    <location>
        <begin position="68"/>
        <end position="115"/>
    </location>
</feature>
<protein>
    <submittedName>
        <fullName evidence="4">Pectate lyase-like protein</fullName>
    </submittedName>
</protein>
<dbReference type="AlphaFoldDB" id="A0A3L9ZF95"/>
<dbReference type="Pfam" id="PF16315">
    <property type="entry name" value="DUF4955"/>
    <property type="match status" value="1"/>
</dbReference>
<gene>
    <name evidence="4" type="ORF">BC961_3020</name>
</gene>
<evidence type="ECO:0000259" key="3">
    <source>
        <dbReference type="Pfam" id="PF16315"/>
    </source>
</evidence>
<dbReference type="SUPFAM" id="SSF51126">
    <property type="entry name" value="Pectin lyase-like"/>
    <property type="match status" value="1"/>
</dbReference>
<dbReference type="InterPro" id="IPR012334">
    <property type="entry name" value="Pectin_lyas_fold"/>
</dbReference>
<dbReference type="InterPro" id="IPR024535">
    <property type="entry name" value="RHGA/B-epi-like_pectate_lyase"/>
</dbReference>
<keyword evidence="5" id="KW-1185">Reference proteome</keyword>
<organism evidence="4 5">
    <name type="scientific">Flavobacterium weaverense</name>
    <dbReference type="NCBI Taxonomy" id="271156"/>
    <lineage>
        <taxon>Bacteria</taxon>
        <taxon>Pseudomonadati</taxon>
        <taxon>Bacteroidota</taxon>
        <taxon>Flavobacteriia</taxon>
        <taxon>Flavobacteriales</taxon>
        <taxon>Flavobacteriaceae</taxon>
        <taxon>Flavobacterium</taxon>
    </lineage>
</organism>
<dbReference type="Pfam" id="PF12708">
    <property type="entry name" value="Pect-lyase_RHGA_epim"/>
    <property type="match status" value="1"/>
</dbReference>
<dbReference type="GO" id="GO:0016829">
    <property type="term" value="F:lyase activity"/>
    <property type="evidence" value="ECO:0007669"/>
    <property type="project" value="UniProtKB-KW"/>
</dbReference>
<proteinExistence type="predicted"/>
<dbReference type="Proteomes" id="UP000280368">
    <property type="component" value="Unassembled WGS sequence"/>
</dbReference>
<evidence type="ECO:0000313" key="4">
    <source>
        <dbReference type="EMBL" id="RMA71631.1"/>
    </source>
</evidence>
<keyword evidence="1" id="KW-0732">Signal</keyword>
<evidence type="ECO:0000259" key="2">
    <source>
        <dbReference type="Pfam" id="PF12708"/>
    </source>
</evidence>
<feature type="domain" description="DUF4955" evidence="3">
    <location>
        <begin position="374"/>
        <end position="521"/>
    </location>
</feature>
<dbReference type="EMBL" id="REFH01000014">
    <property type="protein sequence ID" value="RMA71631.1"/>
    <property type="molecule type" value="Genomic_DNA"/>
</dbReference>
<dbReference type="InterPro" id="IPR032532">
    <property type="entry name" value="DUF4955"/>
</dbReference>
<accession>A0A3L9ZF95</accession>